<feature type="transmembrane region" description="Helical" evidence="1">
    <location>
        <begin position="188"/>
        <end position="209"/>
    </location>
</feature>
<dbReference type="AlphaFoldDB" id="A0A5J5GHR8"/>
<sequence>MNTEKRETILREIQYWRRSKLLPEQYCDFLTNLYDEEGRERGGNPISLRNLEQGSIKVWLFGFGVISLILLIGFYFSVFPWGLQIATAISILVVCYGYAGVLRVREPNFSLILAGIGSLLTLLFGIWMIGLHDLTAPYWKPSLLALCGLLWCILGFGMRIGLLQFAGYGALCLLYAEFFGSVRPDAGIAELQLLWLPLCVLMIWLSWLLHHRISGIAGVYFAVGAALWLMPELDSLVLRGTEPDWLPTLLIAKIGIGLALLFGFRKKWMVWVTT</sequence>
<name>A0A5J5GHR8_9BACL</name>
<feature type="transmembrane region" description="Helical" evidence="1">
    <location>
        <begin position="245"/>
        <end position="264"/>
    </location>
</feature>
<evidence type="ECO:0000313" key="2">
    <source>
        <dbReference type="EMBL" id="KAA9007637.1"/>
    </source>
</evidence>
<gene>
    <name evidence="2" type="ORF">F4V43_03900</name>
</gene>
<comment type="caution">
    <text evidence="2">The sequence shown here is derived from an EMBL/GenBank/DDBJ whole genome shotgun (WGS) entry which is preliminary data.</text>
</comment>
<feature type="transmembrane region" description="Helical" evidence="1">
    <location>
        <begin position="58"/>
        <end position="75"/>
    </location>
</feature>
<feature type="transmembrane region" description="Helical" evidence="1">
    <location>
        <begin position="111"/>
        <end position="132"/>
    </location>
</feature>
<dbReference type="OrthoDB" id="2380880at2"/>
<evidence type="ECO:0000256" key="1">
    <source>
        <dbReference type="SAM" id="Phobius"/>
    </source>
</evidence>
<feature type="transmembrane region" description="Helical" evidence="1">
    <location>
        <begin position="216"/>
        <end position="233"/>
    </location>
</feature>
<evidence type="ECO:0000313" key="3">
    <source>
        <dbReference type="Proteomes" id="UP000367750"/>
    </source>
</evidence>
<dbReference type="RefSeq" id="WP_150456927.1">
    <property type="nucleotide sequence ID" value="NZ_VYKK01000004.1"/>
</dbReference>
<keyword evidence="1" id="KW-0472">Membrane</keyword>
<evidence type="ECO:0008006" key="4">
    <source>
        <dbReference type="Google" id="ProtNLM"/>
    </source>
</evidence>
<feature type="transmembrane region" description="Helical" evidence="1">
    <location>
        <begin position="81"/>
        <end position="99"/>
    </location>
</feature>
<protein>
    <recommendedName>
        <fullName evidence="4">DUF2157 domain-containing protein</fullName>
    </recommendedName>
</protein>
<reference evidence="2 3" key="1">
    <citation type="submission" date="2019-09" db="EMBL/GenBank/DDBJ databases">
        <title>Bacillus ochoae sp. nov., Paenibacillus whitsoniae sp. nov., Paenibacillus spiritus sp. nov. Isolated from the Mars Exploration Rover during spacecraft assembly.</title>
        <authorList>
            <person name="Seuylemezian A."/>
            <person name="Vaishampayan P."/>
        </authorList>
    </citation>
    <scope>NUCLEOTIDE SEQUENCE [LARGE SCALE GENOMIC DNA]</scope>
    <source>
        <strain evidence="2 3">MER_111</strain>
    </source>
</reference>
<feature type="transmembrane region" description="Helical" evidence="1">
    <location>
        <begin position="165"/>
        <end position="182"/>
    </location>
</feature>
<keyword evidence="3" id="KW-1185">Reference proteome</keyword>
<organism evidence="2 3">
    <name type="scientific">Paenibacillus spiritus</name>
    <dbReference type="NCBI Taxonomy" id="2496557"/>
    <lineage>
        <taxon>Bacteria</taxon>
        <taxon>Bacillati</taxon>
        <taxon>Bacillota</taxon>
        <taxon>Bacilli</taxon>
        <taxon>Bacillales</taxon>
        <taxon>Paenibacillaceae</taxon>
        <taxon>Paenibacillus</taxon>
    </lineage>
</organism>
<dbReference type="Proteomes" id="UP000367750">
    <property type="component" value="Unassembled WGS sequence"/>
</dbReference>
<accession>A0A5J5GHR8</accession>
<proteinExistence type="predicted"/>
<keyword evidence="1" id="KW-0812">Transmembrane</keyword>
<feature type="transmembrane region" description="Helical" evidence="1">
    <location>
        <begin position="138"/>
        <end position="158"/>
    </location>
</feature>
<keyword evidence="1" id="KW-1133">Transmembrane helix</keyword>
<dbReference type="EMBL" id="VYKK01000004">
    <property type="protein sequence ID" value="KAA9007637.1"/>
    <property type="molecule type" value="Genomic_DNA"/>
</dbReference>